<evidence type="ECO:0000256" key="1">
    <source>
        <dbReference type="ARBA" id="ARBA00004651"/>
    </source>
</evidence>
<feature type="transmembrane region" description="Helical" evidence="6">
    <location>
        <begin position="266"/>
        <end position="286"/>
    </location>
</feature>
<dbReference type="Pfam" id="PF13440">
    <property type="entry name" value="Polysacc_synt_3"/>
    <property type="match status" value="1"/>
</dbReference>
<dbReference type="EMBL" id="CP044399">
    <property type="protein sequence ID" value="QFI40135.1"/>
    <property type="molecule type" value="Genomic_DNA"/>
</dbReference>
<dbReference type="PANTHER" id="PTHR30250">
    <property type="entry name" value="PST FAMILY PREDICTED COLANIC ACID TRANSPORTER"/>
    <property type="match status" value="1"/>
</dbReference>
<proteinExistence type="predicted"/>
<keyword evidence="5 6" id="KW-0472">Membrane</keyword>
<dbReference type="PANTHER" id="PTHR30250:SF11">
    <property type="entry name" value="O-ANTIGEN TRANSPORTER-RELATED"/>
    <property type="match status" value="1"/>
</dbReference>
<evidence type="ECO:0000256" key="3">
    <source>
        <dbReference type="ARBA" id="ARBA00022692"/>
    </source>
</evidence>
<sequence length="393" mass="44338">MLLKLNKIKNISISAFSQLMLLMSAPVISRLYSTEQVGIYASILAVGTVIGLNSSLKLDIALISESSDDSHETMAVALFLGVIISIIVGSIWGLTQFSELSSVICLILLSISISLFQNVTYYLTRLDKINYLSKVRVVRSMFISVGQIGFGLYFTTFIILIMSMVIGNVIPIIKQLKFEIVRLDNIVNVLKRNLSYIKYAIPQGLLNSLTMNLPIIFLSISGEFVLAGYYLMAERLLRTPVNFINTSIRQIFLSDFSKSINKFKCYLSWLIPLILLSLLFYLFMYKFSTDIIVFILGSQWRMSAEIVMVLLPWITLSMIQVPATGVLIYLRKMKIYSFVELVDFIIKASLLFFFIDPDDFLSGLGIYSLVGLITYVVIILMSSIIVNKHVSNK</sequence>
<evidence type="ECO:0000256" key="5">
    <source>
        <dbReference type="ARBA" id="ARBA00023136"/>
    </source>
</evidence>
<feature type="transmembrane region" description="Helical" evidence="6">
    <location>
        <begin position="213"/>
        <end position="232"/>
    </location>
</feature>
<dbReference type="InterPro" id="IPR050833">
    <property type="entry name" value="Poly_Biosynth_Transport"/>
</dbReference>
<feature type="transmembrane region" description="Helical" evidence="6">
    <location>
        <begin position="100"/>
        <end position="124"/>
    </location>
</feature>
<dbReference type="Proteomes" id="UP000327424">
    <property type="component" value="Chromosome"/>
</dbReference>
<keyword evidence="3 6" id="KW-0812">Transmembrane</keyword>
<evidence type="ECO:0000313" key="8">
    <source>
        <dbReference type="Proteomes" id="UP000327424"/>
    </source>
</evidence>
<accession>A0A5J6WT62</accession>
<protein>
    <submittedName>
        <fullName evidence="7">Oligosaccharide flippase family protein</fullName>
    </submittedName>
</protein>
<name>A0A5J6WT62_MORMI</name>
<dbReference type="RefSeq" id="WP_019440363.1">
    <property type="nucleotide sequence ID" value="NZ_ALOE01000007.1"/>
</dbReference>
<comment type="subcellular location">
    <subcellularLocation>
        <location evidence="1">Cell membrane</location>
        <topology evidence="1">Multi-pass membrane protein</topology>
    </subcellularLocation>
</comment>
<feature type="transmembrane region" description="Helical" evidence="6">
    <location>
        <begin position="337"/>
        <end position="355"/>
    </location>
</feature>
<evidence type="ECO:0000256" key="6">
    <source>
        <dbReference type="SAM" id="Phobius"/>
    </source>
</evidence>
<evidence type="ECO:0000256" key="4">
    <source>
        <dbReference type="ARBA" id="ARBA00022989"/>
    </source>
</evidence>
<organism evidence="7 8">
    <name type="scientific">Moritella marina ATCC 15381</name>
    <dbReference type="NCBI Taxonomy" id="1202962"/>
    <lineage>
        <taxon>Bacteria</taxon>
        <taxon>Pseudomonadati</taxon>
        <taxon>Pseudomonadota</taxon>
        <taxon>Gammaproteobacteria</taxon>
        <taxon>Alteromonadales</taxon>
        <taxon>Moritellaceae</taxon>
        <taxon>Moritella</taxon>
    </lineage>
</organism>
<evidence type="ECO:0000256" key="2">
    <source>
        <dbReference type="ARBA" id="ARBA00022475"/>
    </source>
</evidence>
<feature type="transmembrane region" description="Helical" evidence="6">
    <location>
        <begin position="39"/>
        <end position="63"/>
    </location>
</feature>
<keyword evidence="4 6" id="KW-1133">Transmembrane helix</keyword>
<feature type="transmembrane region" description="Helical" evidence="6">
    <location>
        <begin position="361"/>
        <end position="386"/>
    </location>
</feature>
<feature type="transmembrane region" description="Helical" evidence="6">
    <location>
        <begin position="75"/>
        <end position="94"/>
    </location>
</feature>
<keyword evidence="2" id="KW-1003">Cell membrane</keyword>
<keyword evidence="8" id="KW-1185">Reference proteome</keyword>
<dbReference type="AlphaFoldDB" id="A0A5J6WT62"/>
<dbReference type="KEGG" id="mmaa:FR932_21190"/>
<reference evidence="7 8" key="1">
    <citation type="submission" date="2019-09" db="EMBL/GenBank/DDBJ databases">
        <title>Hybrid Assembly of the complete Genome of the Deep-Sea Bacterium Moritella marina from long Nanopore and Illumina reads.</title>
        <authorList>
            <person name="Magin S."/>
            <person name="Georgoulis A."/>
            <person name="Papadimitriou K."/>
            <person name="Iliakis G."/>
            <person name="Vorgias C.E."/>
        </authorList>
    </citation>
    <scope>NUCLEOTIDE SEQUENCE [LARGE SCALE GENOMIC DNA]</scope>
    <source>
        <strain evidence="7 8">MP-1</strain>
    </source>
</reference>
<dbReference type="GO" id="GO:0005886">
    <property type="term" value="C:plasma membrane"/>
    <property type="evidence" value="ECO:0007669"/>
    <property type="project" value="UniProtKB-SubCell"/>
</dbReference>
<evidence type="ECO:0000313" key="7">
    <source>
        <dbReference type="EMBL" id="QFI40135.1"/>
    </source>
</evidence>
<gene>
    <name evidence="7" type="ORF">FR932_21190</name>
</gene>
<feature type="transmembrane region" description="Helical" evidence="6">
    <location>
        <begin position="145"/>
        <end position="173"/>
    </location>
</feature>
<feature type="transmembrane region" description="Helical" evidence="6">
    <location>
        <begin position="306"/>
        <end position="330"/>
    </location>
</feature>